<gene>
    <name evidence="4" type="ORF">RFI_33265</name>
</gene>
<evidence type="ECO:0000313" key="5">
    <source>
        <dbReference type="Proteomes" id="UP000023152"/>
    </source>
</evidence>
<comment type="caution">
    <text evidence="4">The sequence shown here is derived from an EMBL/GenBank/DDBJ whole genome shotgun (WGS) entry which is preliminary data.</text>
</comment>
<dbReference type="Gene3D" id="1.10.238.10">
    <property type="entry name" value="EF-hand"/>
    <property type="match status" value="1"/>
</dbReference>
<evidence type="ECO:0000256" key="1">
    <source>
        <dbReference type="ARBA" id="ARBA00022837"/>
    </source>
</evidence>
<dbReference type="GO" id="GO:0005509">
    <property type="term" value="F:calcium ion binding"/>
    <property type="evidence" value="ECO:0007669"/>
    <property type="project" value="InterPro"/>
</dbReference>
<dbReference type="PROSITE" id="PS50222">
    <property type="entry name" value="EF_HAND_2"/>
    <property type="match status" value="1"/>
</dbReference>
<proteinExistence type="predicted"/>
<feature type="region of interest" description="Disordered" evidence="2">
    <location>
        <begin position="1"/>
        <end position="59"/>
    </location>
</feature>
<organism evidence="4 5">
    <name type="scientific">Reticulomyxa filosa</name>
    <dbReference type="NCBI Taxonomy" id="46433"/>
    <lineage>
        <taxon>Eukaryota</taxon>
        <taxon>Sar</taxon>
        <taxon>Rhizaria</taxon>
        <taxon>Retaria</taxon>
        <taxon>Foraminifera</taxon>
        <taxon>Monothalamids</taxon>
        <taxon>Reticulomyxidae</taxon>
        <taxon>Reticulomyxa</taxon>
    </lineage>
</organism>
<dbReference type="SMART" id="SM00054">
    <property type="entry name" value="EFh"/>
    <property type="match status" value="1"/>
</dbReference>
<sequence length="135" mass="15785">TKQNKTKQNKTKQNQKQRSKDNDNPGPRVVRSLSPLHKPINNENNVNSPNAPVLLKENNETTPSICTELSQQLREFDKDNDGCLSFREFKSFLQSLHIPNSPYVTISMIEHFFSDFITNQFKLIPFYYKNKRIEI</sequence>
<feature type="domain" description="EF-hand" evidence="3">
    <location>
        <begin position="64"/>
        <end position="99"/>
    </location>
</feature>
<keyword evidence="5" id="KW-1185">Reference proteome</keyword>
<dbReference type="InterPro" id="IPR002048">
    <property type="entry name" value="EF_hand_dom"/>
</dbReference>
<evidence type="ECO:0000259" key="3">
    <source>
        <dbReference type="PROSITE" id="PS50222"/>
    </source>
</evidence>
<reference evidence="4 5" key="1">
    <citation type="journal article" date="2013" name="Curr. Biol.">
        <title>The Genome of the Foraminiferan Reticulomyxa filosa.</title>
        <authorList>
            <person name="Glockner G."/>
            <person name="Hulsmann N."/>
            <person name="Schleicher M."/>
            <person name="Noegel A.A."/>
            <person name="Eichinger L."/>
            <person name="Gallinger C."/>
            <person name="Pawlowski J."/>
            <person name="Sierra R."/>
            <person name="Euteneuer U."/>
            <person name="Pillet L."/>
            <person name="Moustafa A."/>
            <person name="Platzer M."/>
            <person name="Groth M."/>
            <person name="Szafranski K."/>
            <person name="Schliwa M."/>
        </authorList>
    </citation>
    <scope>NUCLEOTIDE SEQUENCE [LARGE SCALE GENOMIC DNA]</scope>
</reference>
<feature type="compositionally biased region" description="Low complexity" evidence="2">
    <location>
        <begin position="41"/>
        <end position="50"/>
    </location>
</feature>
<feature type="non-terminal residue" evidence="4">
    <location>
        <position position="135"/>
    </location>
</feature>
<dbReference type="Pfam" id="PF00036">
    <property type="entry name" value="EF-hand_1"/>
    <property type="match status" value="1"/>
</dbReference>
<keyword evidence="1" id="KW-0106">Calcium</keyword>
<feature type="non-terminal residue" evidence="4">
    <location>
        <position position="1"/>
    </location>
</feature>
<dbReference type="EMBL" id="ASPP01030096">
    <property type="protein sequence ID" value="ETO04137.1"/>
    <property type="molecule type" value="Genomic_DNA"/>
</dbReference>
<dbReference type="SUPFAM" id="SSF47473">
    <property type="entry name" value="EF-hand"/>
    <property type="match status" value="1"/>
</dbReference>
<feature type="compositionally biased region" description="Basic residues" evidence="2">
    <location>
        <begin position="1"/>
        <end position="17"/>
    </location>
</feature>
<dbReference type="AlphaFoldDB" id="X6LSN2"/>
<dbReference type="InterPro" id="IPR011992">
    <property type="entry name" value="EF-hand-dom_pair"/>
</dbReference>
<protein>
    <recommendedName>
        <fullName evidence="3">EF-hand domain-containing protein</fullName>
    </recommendedName>
</protein>
<accession>X6LSN2</accession>
<evidence type="ECO:0000256" key="2">
    <source>
        <dbReference type="SAM" id="MobiDB-lite"/>
    </source>
</evidence>
<dbReference type="PROSITE" id="PS00018">
    <property type="entry name" value="EF_HAND_1"/>
    <property type="match status" value="1"/>
</dbReference>
<dbReference type="InterPro" id="IPR018247">
    <property type="entry name" value="EF_Hand_1_Ca_BS"/>
</dbReference>
<evidence type="ECO:0000313" key="4">
    <source>
        <dbReference type="EMBL" id="ETO04137.1"/>
    </source>
</evidence>
<name>X6LSN2_RETFI</name>
<dbReference type="Proteomes" id="UP000023152">
    <property type="component" value="Unassembled WGS sequence"/>
</dbReference>